<feature type="signal peptide" evidence="3">
    <location>
        <begin position="1"/>
        <end position="21"/>
    </location>
</feature>
<proteinExistence type="predicted"/>
<keyword evidence="3" id="KW-0732">Signal</keyword>
<evidence type="ECO:0000256" key="1">
    <source>
        <dbReference type="ARBA" id="ARBA00022801"/>
    </source>
</evidence>
<gene>
    <name evidence="5" type="ORF">C5Y98_30555</name>
</gene>
<sequence length="403" mass="45067">MIVRLLSALVIAALAMQTTFAADKPLKVFILVGQSNMQGHAETRTLEHMGQDPRTAPLRDKMLDKNGEPKTIDDVWISYLTDGGERQGPLTVGYGATEKKIGPELAFGIVMHEKLQEPILLIKTAWGGKSLNTDFRPPSAGEYKFPEETVKLFERNKIDLAAKQAARKEVTGKYYKLMVDHVKKVLADIGKVDPDYDPQQGYELAGLVWFQGWNDMVDRDTYPSREQANGYGAYGEVMADFIRDVRKDFSAPNMPVVIGVIGVGGPTSEYVDGAVRYQKVHQNIRDAMASPAEMPEFKGTVAAVLTENYWDKELRDLKIREGKLNDQLKKLQAEKQLSRQEQNAERDRLFQEEFSEQEQAALKNGISNQEYHYLGSAKILSGIGEGFAEAMLQMQDAPADTSK</sequence>
<comment type="caution">
    <text evidence="5">The sequence shown here is derived from an EMBL/GenBank/DDBJ whole genome shotgun (WGS) entry which is preliminary data.</text>
</comment>
<feature type="domain" description="Sialate O-acetylesterase" evidence="4">
    <location>
        <begin position="26"/>
        <end position="273"/>
    </location>
</feature>
<organism evidence="5 6">
    <name type="scientific">Blastopirellula marina</name>
    <dbReference type="NCBI Taxonomy" id="124"/>
    <lineage>
        <taxon>Bacteria</taxon>
        <taxon>Pseudomonadati</taxon>
        <taxon>Planctomycetota</taxon>
        <taxon>Planctomycetia</taxon>
        <taxon>Pirellulales</taxon>
        <taxon>Pirellulaceae</taxon>
        <taxon>Blastopirellula</taxon>
    </lineage>
</organism>
<evidence type="ECO:0000313" key="5">
    <source>
        <dbReference type="EMBL" id="PQO26482.1"/>
    </source>
</evidence>
<dbReference type="Gene3D" id="3.40.50.1110">
    <property type="entry name" value="SGNH hydrolase"/>
    <property type="match status" value="1"/>
</dbReference>
<feature type="coiled-coil region" evidence="2">
    <location>
        <begin position="314"/>
        <end position="348"/>
    </location>
</feature>
<dbReference type="EMBL" id="PUIB01000031">
    <property type="protein sequence ID" value="PQO26482.1"/>
    <property type="molecule type" value="Genomic_DNA"/>
</dbReference>
<dbReference type="AlphaFoldDB" id="A0A2S8F2T9"/>
<dbReference type="Pfam" id="PF03629">
    <property type="entry name" value="SASA"/>
    <property type="match status" value="1"/>
</dbReference>
<dbReference type="PANTHER" id="PTHR31988:SF19">
    <property type="entry name" value="9-O-ACETYL-N-ACETYLNEURAMINIC ACID DEACETYLASE-RELATED"/>
    <property type="match status" value="1"/>
</dbReference>
<dbReference type="InterPro" id="IPR005181">
    <property type="entry name" value="SASA"/>
</dbReference>
<accession>A0A2S8F2T9</accession>
<dbReference type="OrthoDB" id="209830at2"/>
<feature type="chain" id="PRO_5015673630" description="Sialate O-acetylesterase domain-containing protein" evidence="3">
    <location>
        <begin position="22"/>
        <end position="403"/>
    </location>
</feature>
<name>A0A2S8F2T9_9BACT</name>
<dbReference type="SUPFAM" id="SSF52266">
    <property type="entry name" value="SGNH hydrolase"/>
    <property type="match status" value="1"/>
</dbReference>
<dbReference type="RefSeq" id="WP_105360166.1">
    <property type="nucleotide sequence ID" value="NZ_PUIB01000031.1"/>
</dbReference>
<dbReference type="Proteomes" id="UP000239388">
    <property type="component" value="Unassembled WGS sequence"/>
</dbReference>
<dbReference type="InterPro" id="IPR036514">
    <property type="entry name" value="SGNH_hydro_sf"/>
</dbReference>
<reference evidence="5 6" key="1">
    <citation type="submission" date="2018-02" db="EMBL/GenBank/DDBJ databases">
        <title>Comparative genomes isolates from brazilian mangrove.</title>
        <authorList>
            <person name="Araujo J.E."/>
            <person name="Taketani R.G."/>
            <person name="Silva M.C.P."/>
            <person name="Loureco M.V."/>
            <person name="Andreote F.D."/>
        </authorList>
    </citation>
    <scope>NUCLEOTIDE SEQUENCE [LARGE SCALE GENOMIC DNA]</scope>
    <source>
        <strain evidence="5 6">NAP PRIS-MGV</strain>
    </source>
</reference>
<evidence type="ECO:0000313" key="6">
    <source>
        <dbReference type="Proteomes" id="UP000239388"/>
    </source>
</evidence>
<dbReference type="GO" id="GO:0016788">
    <property type="term" value="F:hydrolase activity, acting on ester bonds"/>
    <property type="evidence" value="ECO:0007669"/>
    <property type="project" value="UniProtKB-ARBA"/>
</dbReference>
<dbReference type="PANTHER" id="PTHR31988">
    <property type="entry name" value="ESTERASE, PUTATIVE (DUF303)-RELATED"/>
    <property type="match status" value="1"/>
</dbReference>
<evidence type="ECO:0000259" key="4">
    <source>
        <dbReference type="Pfam" id="PF03629"/>
    </source>
</evidence>
<keyword evidence="2" id="KW-0175">Coiled coil</keyword>
<protein>
    <recommendedName>
        <fullName evidence="4">Sialate O-acetylesterase domain-containing protein</fullName>
    </recommendedName>
</protein>
<keyword evidence="1" id="KW-0378">Hydrolase</keyword>
<evidence type="ECO:0000256" key="2">
    <source>
        <dbReference type="SAM" id="Coils"/>
    </source>
</evidence>
<evidence type="ECO:0000256" key="3">
    <source>
        <dbReference type="SAM" id="SignalP"/>
    </source>
</evidence>
<dbReference type="InterPro" id="IPR052940">
    <property type="entry name" value="Carb_Esterase_6"/>
</dbReference>